<dbReference type="InterPro" id="IPR036291">
    <property type="entry name" value="NAD(P)-bd_dom_sf"/>
</dbReference>
<gene>
    <name evidence="4" type="ORF">J5V48_04845</name>
</gene>
<evidence type="ECO:0000313" key="4">
    <source>
        <dbReference type="EMBL" id="MBW7570218.1"/>
    </source>
</evidence>
<dbReference type="Pfam" id="PF10728">
    <property type="entry name" value="DUF2520"/>
    <property type="match status" value="1"/>
</dbReference>
<evidence type="ECO:0000259" key="2">
    <source>
        <dbReference type="Pfam" id="PF10727"/>
    </source>
</evidence>
<dbReference type="InterPro" id="IPR037108">
    <property type="entry name" value="TM1727-like_C_sf"/>
</dbReference>
<dbReference type="InterPro" id="IPR008927">
    <property type="entry name" value="6-PGluconate_DH-like_C_sf"/>
</dbReference>
<dbReference type="Pfam" id="PF10727">
    <property type="entry name" value="Rossmann-like"/>
    <property type="match status" value="1"/>
</dbReference>
<keyword evidence="1" id="KW-0560">Oxidoreductase</keyword>
<organism evidence="4 5">
    <name type="scientific">Succinivibrio faecicola</name>
    <dbReference type="NCBI Taxonomy" id="2820300"/>
    <lineage>
        <taxon>Bacteria</taxon>
        <taxon>Pseudomonadati</taxon>
        <taxon>Pseudomonadota</taxon>
        <taxon>Gammaproteobacteria</taxon>
        <taxon>Aeromonadales</taxon>
        <taxon>Succinivibrionaceae</taxon>
        <taxon>Succinivibrio</taxon>
    </lineage>
</organism>
<keyword evidence="5" id="KW-1185">Reference proteome</keyword>
<evidence type="ECO:0000259" key="3">
    <source>
        <dbReference type="Pfam" id="PF10728"/>
    </source>
</evidence>
<evidence type="ECO:0000256" key="1">
    <source>
        <dbReference type="ARBA" id="ARBA00023002"/>
    </source>
</evidence>
<proteinExistence type="predicted"/>
<dbReference type="SUPFAM" id="SSF48179">
    <property type="entry name" value="6-phosphogluconate dehydrogenase C-terminal domain-like"/>
    <property type="match status" value="1"/>
</dbReference>
<dbReference type="PANTHER" id="PTHR40459:SF1">
    <property type="entry name" value="CONSERVED HYPOTHETICAL ALANINE AND LEUCINE RICH PROTEIN"/>
    <property type="match status" value="1"/>
</dbReference>
<sequence>MQKIGFIGAGKVGISLGKFFKENGFSVSGYYSRSQSSSIEGAKFTGSVQYLSIKELVDASDIVFITTPDNALESTASFIASQCQGINAKKCFVHCSGALSIKDVFKSLMGFDNFSFASVHPMMAFSSKTQSYKELKDTFYTLESDEKSKSLILGIFEKLSVRFEIISSDVKSKYHLASVLCSNCVVGLFDFAKDLLKECSFSDESAKAALGKLFLVNAQNIAKKGTIEALTGPVLRGDDNTVLKHLNVLSDEDKLLYMLLSRKILKVAKAKNKDFDYTKIEKIINNNFE</sequence>
<comment type="caution">
    <text evidence="4">The sequence shown here is derived from an EMBL/GenBank/DDBJ whole genome shotgun (WGS) entry which is preliminary data.</text>
</comment>
<dbReference type="Proteomes" id="UP000731465">
    <property type="component" value="Unassembled WGS sequence"/>
</dbReference>
<dbReference type="Gene3D" id="3.40.50.720">
    <property type="entry name" value="NAD(P)-binding Rossmann-like Domain"/>
    <property type="match status" value="1"/>
</dbReference>
<accession>A0ABS7DG85</accession>
<dbReference type="InterPro" id="IPR018931">
    <property type="entry name" value="DUF2520"/>
</dbReference>
<dbReference type="PANTHER" id="PTHR40459">
    <property type="entry name" value="CONSERVED HYPOTHETICAL ALANINE AND LEUCINE RICH PROTEIN"/>
    <property type="match status" value="1"/>
</dbReference>
<reference evidence="4 5" key="1">
    <citation type="submission" date="2021-03" db="EMBL/GenBank/DDBJ databases">
        <title>Succinivibrio sp. nov. isolated from feces of cow.</title>
        <authorList>
            <person name="Choi J.-Y."/>
        </authorList>
    </citation>
    <scope>NUCLEOTIDE SEQUENCE [LARGE SCALE GENOMIC DNA]</scope>
    <source>
        <strain evidence="4 5">AGMB01872</strain>
    </source>
</reference>
<dbReference type="RefSeq" id="WP_219937438.1">
    <property type="nucleotide sequence ID" value="NZ_JAGFNY010000012.1"/>
</dbReference>
<dbReference type="SUPFAM" id="SSF51735">
    <property type="entry name" value="NAD(P)-binding Rossmann-fold domains"/>
    <property type="match status" value="1"/>
</dbReference>
<feature type="domain" description="DUF2520" evidence="3">
    <location>
        <begin position="139"/>
        <end position="264"/>
    </location>
</feature>
<protein>
    <submittedName>
        <fullName evidence="4">DUF2520 domain-containing protein</fullName>
    </submittedName>
</protein>
<dbReference type="InterPro" id="IPR019665">
    <property type="entry name" value="OxRdtase/DH_put_Rossmann_dom"/>
</dbReference>
<evidence type="ECO:0000313" key="5">
    <source>
        <dbReference type="Proteomes" id="UP000731465"/>
    </source>
</evidence>
<name>A0ABS7DG85_9GAMM</name>
<feature type="domain" description="Putative oxidoreductase/dehydrogenase Rossmann-like" evidence="2">
    <location>
        <begin position="3"/>
        <end position="101"/>
    </location>
</feature>
<dbReference type="Gene3D" id="1.10.1040.20">
    <property type="entry name" value="ProC-like, C-terminal domain"/>
    <property type="match status" value="1"/>
</dbReference>
<dbReference type="EMBL" id="JAGFNY010000012">
    <property type="protein sequence ID" value="MBW7570218.1"/>
    <property type="molecule type" value="Genomic_DNA"/>
</dbReference>